<dbReference type="OrthoDB" id="440325at2759"/>
<dbReference type="Gene3D" id="3.40.309.10">
    <property type="entry name" value="Aldehyde Dehydrogenase, Chain A, domain 2"/>
    <property type="match status" value="1"/>
</dbReference>
<dbReference type="GO" id="GO:0004029">
    <property type="term" value="F:aldehyde dehydrogenase (NAD+) activity"/>
    <property type="evidence" value="ECO:0007669"/>
    <property type="project" value="TreeGrafter"/>
</dbReference>
<feature type="transmembrane region" description="Helical" evidence="9">
    <location>
        <begin position="470"/>
        <end position="488"/>
    </location>
</feature>
<evidence type="ECO:0000256" key="1">
    <source>
        <dbReference type="ARBA" id="ARBA00009986"/>
    </source>
</evidence>
<comment type="similarity">
    <text evidence="1 4 7">Belongs to the aldehyde dehydrogenase family.</text>
</comment>
<evidence type="ECO:0000256" key="6">
    <source>
        <dbReference type="PROSITE-ProRule" id="PRU10007"/>
    </source>
</evidence>
<accession>A0A9Q0LX38</accession>
<keyword evidence="3" id="KW-0520">NAD</keyword>
<reference evidence="11" key="1">
    <citation type="submission" date="2022-10" db="EMBL/GenBank/DDBJ databases">
        <title>Novel sulphate-reducing endosymbionts in the free-living metamonad Anaeramoeba.</title>
        <authorList>
            <person name="Jerlstrom-Hultqvist J."/>
            <person name="Cepicka I."/>
            <person name="Gallot-Lavallee L."/>
            <person name="Salas-Leiva D."/>
            <person name="Curtis B.A."/>
            <person name="Zahonova K."/>
            <person name="Pipaliya S."/>
            <person name="Dacks J."/>
            <person name="Roger A.J."/>
        </authorList>
    </citation>
    <scope>NUCLEOTIDE SEQUENCE</scope>
    <source>
        <strain evidence="11">BMAN</strain>
    </source>
</reference>
<proteinExistence type="inferred from homology"/>
<dbReference type="Gene3D" id="3.40.605.10">
    <property type="entry name" value="Aldehyde Dehydrogenase, Chain A, domain 1"/>
    <property type="match status" value="1"/>
</dbReference>
<protein>
    <recommendedName>
        <fullName evidence="4">Aldehyde dehydrogenase</fullName>
    </recommendedName>
</protein>
<dbReference type="PANTHER" id="PTHR43570">
    <property type="entry name" value="ALDEHYDE DEHYDROGENASE"/>
    <property type="match status" value="1"/>
</dbReference>
<dbReference type="Proteomes" id="UP001149090">
    <property type="component" value="Unassembled WGS sequence"/>
</dbReference>
<keyword evidence="9" id="KW-0812">Transmembrane</keyword>
<evidence type="ECO:0000256" key="3">
    <source>
        <dbReference type="ARBA" id="ARBA00023027"/>
    </source>
</evidence>
<dbReference type="EMBL" id="JAPDFW010000032">
    <property type="protein sequence ID" value="KAJ5079485.1"/>
    <property type="molecule type" value="Genomic_DNA"/>
</dbReference>
<keyword evidence="2 4" id="KW-0560">Oxidoreductase</keyword>
<evidence type="ECO:0000256" key="4">
    <source>
        <dbReference type="PIRNR" id="PIRNR036492"/>
    </source>
</evidence>
<dbReference type="GO" id="GO:0006081">
    <property type="term" value="P:aldehyde metabolic process"/>
    <property type="evidence" value="ECO:0007669"/>
    <property type="project" value="InterPro"/>
</dbReference>
<dbReference type="InterPro" id="IPR016161">
    <property type="entry name" value="Ald_DH/histidinol_DH"/>
</dbReference>
<evidence type="ECO:0000313" key="12">
    <source>
        <dbReference type="Proteomes" id="UP001149090"/>
    </source>
</evidence>
<keyword evidence="8" id="KW-0175">Coiled coil</keyword>
<keyword evidence="9" id="KW-0472">Membrane</keyword>
<feature type="active site" evidence="5 6">
    <location>
        <position position="211"/>
    </location>
</feature>
<dbReference type="InterPro" id="IPR015590">
    <property type="entry name" value="Aldehyde_DH_dom"/>
</dbReference>
<evidence type="ECO:0000256" key="8">
    <source>
        <dbReference type="SAM" id="Coils"/>
    </source>
</evidence>
<dbReference type="FunFam" id="3.40.605.10:FF:000004">
    <property type="entry name" value="Aldehyde dehydrogenase"/>
    <property type="match status" value="1"/>
</dbReference>
<evidence type="ECO:0000256" key="9">
    <source>
        <dbReference type="SAM" id="Phobius"/>
    </source>
</evidence>
<dbReference type="PIRSF" id="PIRSF036492">
    <property type="entry name" value="ALDH"/>
    <property type="match status" value="1"/>
</dbReference>
<dbReference type="Pfam" id="PF00171">
    <property type="entry name" value="Aldedh"/>
    <property type="match status" value="1"/>
</dbReference>
<dbReference type="PANTHER" id="PTHR43570:SF16">
    <property type="entry name" value="ALDEHYDE DEHYDROGENASE TYPE III, ISOFORM Q"/>
    <property type="match status" value="1"/>
</dbReference>
<keyword evidence="9" id="KW-1133">Transmembrane helix</keyword>
<feature type="domain" description="Aldehyde dehydrogenase" evidence="10">
    <location>
        <begin position="2"/>
        <end position="432"/>
    </location>
</feature>
<evidence type="ECO:0000256" key="7">
    <source>
        <dbReference type="RuleBase" id="RU003345"/>
    </source>
</evidence>
<dbReference type="CDD" id="cd07087">
    <property type="entry name" value="ALDH_F3-13-14_CALDH-like"/>
    <property type="match status" value="1"/>
</dbReference>
<evidence type="ECO:0000313" key="11">
    <source>
        <dbReference type="EMBL" id="KAJ5079485.1"/>
    </source>
</evidence>
<comment type="caution">
    <text evidence="11">The sequence shown here is derived from an EMBL/GenBank/DDBJ whole genome shotgun (WGS) entry which is preliminary data.</text>
</comment>
<dbReference type="AlphaFoldDB" id="A0A9Q0LX38"/>
<feature type="active site" evidence="5">
    <location>
        <position position="245"/>
    </location>
</feature>
<dbReference type="InterPro" id="IPR012394">
    <property type="entry name" value="Aldehyde_DH_NAD(P)"/>
</dbReference>
<gene>
    <name evidence="11" type="ORF">M0811_14505</name>
</gene>
<name>A0A9Q0LX38_ANAIG</name>
<dbReference type="OMA" id="EIDWCKQ"/>
<organism evidence="11 12">
    <name type="scientific">Anaeramoeba ignava</name>
    <name type="common">Anaerobic marine amoeba</name>
    <dbReference type="NCBI Taxonomy" id="1746090"/>
    <lineage>
        <taxon>Eukaryota</taxon>
        <taxon>Metamonada</taxon>
        <taxon>Anaeramoebidae</taxon>
        <taxon>Anaeramoeba</taxon>
    </lineage>
</organism>
<feature type="coiled-coil region" evidence="8">
    <location>
        <begin position="24"/>
        <end position="51"/>
    </location>
</feature>
<evidence type="ECO:0000256" key="2">
    <source>
        <dbReference type="ARBA" id="ARBA00023002"/>
    </source>
</evidence>
<keyword evidence="12" id="KW-1185">Reference proteome</keyword>
<dbReference type="GO" id="GO:0005737">
    <property type="term" value="C:cytoplasm"/>
    <property type="evidence" value="ECO:0007669"/>
    <property type="project" value="TreeGrafter"/>
</dbReference>
<dbReference type="FunFam" id="3.40.309.10:FF:000025">
    <property type="entry name" value="Aldehyde dehydrogenase"/>
    <property type="match status" value="1"/>
</dbReference>
<evidence type="ECO:0000259" key="10">
    <source>
        <dbReference type="Pfam" id="PF00171"/>
    </source>
</evidence>
<dbReference type="InterPro" id="IPR016162">
    <property type="entry name" value="Ald_DH_N"/>
</dbReference>
<dbReference type="InterPro" id="IPR029510">
    <property type="entry name" value="Ald_DH_CS_GLU"/>
</dbReference>
<dbReference type="PROSITE" id="PS00687">
    <property type="entry name" value="ALDEHYDE_DEHYDR_GLU"/>
    <property type="match status" value="1"/>
</dbReference>
<dbReference type="SUPFAM" id="SSF53720">
    <property type="entry name" value="ALDH-like"/>
    <property type="match status" value="1"/>
</dbReference>
<dbReference type="InterPro" id="IPR016163">
    <property type="entry name" value="Ald_DH_C"/>
</dbReference>
<sequence length="493" mass="56310">MEEEIQKIYEELKQSFKSGKTRPIESRKKQLLQIKKMLEEKEDEINEVLEKDLHRSKFENALLETSMTKNEINLQVKKLKKNSKAKQVDTNITLIPSYSYIKPEPYGTILIISPFNYPIFLALVPLIGAIAAGNNVVLKPSELIPNCSAFFKKTLNQYVDKDFVQVVEGSVKETQELLKKKWDYIFFTGSPTVAKIVMKAAANFLTPLTLELGGKSPTIIGPDADLYYTARKVLWGKITNSGQTCISPDYVFIHKDKVVPFIHQLKVALKKFFPDGVEKSKDFTHIINERHTQRLQNLIEKSTEEGCQIVIGGKVNVSEKIVEPTVITKVKPESTIMQEEIFGPILPIMEYENVDEVIEYINSKEKPLVIYLFSNNKTFREKITENTSSGAVAINDVLIYIGNDHLPFGGVGQSGFGSYHGDFSFNTFSHLKPFNVRPNNILTDIPQKYPPYKDSNLKILTTLTSLPLDIWHIKVFFLLIFVYIIYRFSKKFF</sequence>
<evidence type="ECO:0000256" key="5">
    <source>
        <dbReference type="PIRSR" id="PIRSR036492-1"/>
    </source>
</evidence>